<dbReference type="GO" id="GO:0006047">
    <property type="term" value="P:UDP-N-acetylglucosamine metabolic process"/>
    <property type="evidence" value="ECO:0007669"/>
    <property type="project" value="TreeGrafter"/>
</dbReference>
<sequence>MSTEQRVKHPFHIYEAILEQPQAFAHAARCNERLIDECAARIASCERLFTVGIGTSHYAAQVGEHLMRLYGGELFTQAVHSFDFALYGLRITPRDCVIGISHRGNKLYTVESLKHAREAGCYTVFITGEGGANEAVQTDITLTTVAQDKSSAHTVSYIGAISVLSALAERIGYHRTGASFLTKNFLHHELPEALLTALETENEIALLAHEYVNRRRIWLVGGGPNAVTAHEIALKIKETSYLQAEGMSIETILHGPFQCAEAEDLFVLIAPAGAAQGRVIELVGLIQEIGAASLVISDGTAESLQTDATSWVAVPKVPEPFCSITCLVPLQLFTYYLALERGTNPDGFRLEDPRFARARSLIRL</sequence>
<dbReference type="CDD" id="cd05013">
    <property type="entry name" value="SIS_RpiR"/>
    <property type="match status" value="1"/>
</dbReference>
<dbReference type="InterPro" id="IPR035490">
    <property type="entry name" value="GlmS/FrlB_SIS"/>
</dbReference>
<dbReference type="CDD" id="cd05009">
    <property type="entry name" value="SIS_GlmS_GlmD_2"/>
    <property type="match status" value="1"/>
</dbReference>
<accession>F4XJ39</accession>
<reference evidence="6" key="1">
    <citation type="journal article" date="2011" name="Proc. Natl. Acad. Sci. U.S.A.">
        <title>Genomic insights into the physiology and ecology of the marine filamentous cyanobacterium Lyngbya majuscula.</title>
        <authorList>
            <person name="Jones A.C."/>
            <person name="Monroe E.A."/>
            <person name="Podell S."/>
            <person name="Hess W.R."/>
            <person name="Klages S."/>
            <person name="Esquenazi E."/>
            <person name="Niessen S."/>
            <person name="Hoover H."/>
            <person name="Rothmann M."/>
            <person name="Lasken R.S."/>
            <person name="Yates J.R.III."/>
            <person name="Reinhardt R."/>
            <person name="Kube M."/>
            <person name="Burkart M.D."/>
            <person name="Allen E.E."/>
            <person name="Dorrestein P.C."/>
            <person name="Gerwick W.H."/>
            <person name="Gerwick L."/>
        </authorList>
    </citation>
    <scope>NUCLEOTIDE SEQUENCE [LARGE SCALE GENOMIC DNA]</scope>
    <source>
        <strain evidence="6">3L</strain>
    </source>
</reference>
<evidence type="ECO:0000313" key="6">
    <source>
        <dbReference type="Proteomes" id="UP000003959"/>
    </source>
</evidence>
<dbReference type="GO" id="GO:0097367">
    <property type="term" value="F:carbohydrate derivative binding"/>
    <property type="evidence" value="ECO:0007669"/>
    <property type="project" value="InterPro"/>
</dbReference>
<dbReference type="SUPFAM" id="SSF53697">
    <property type="entry name" value="SIS domain"/>
    <property type="match status" value="1"/>
</dbReference>
<dbReference type="PANTHER" id="PTHR10937:SF0">
    <property type="entry name" value="GLUTAMINE--FRUCTOSE-6-PHOSPHATE TRANSAMINASE (ISOMERIZING)"/>
    <property type="match status" value="1"/>
</dbReference>
<evidence type="ECO:0000256" key="1">
    <source>
        <dbReference type="ARBA" id="ARBA00001031"/>
    </source>
</evidence>
<dbReference type="RefSeq" id="WP_008178302.1">
    <property type="nucleotide sequence ID" value="NZ_GL890820.1"/>
</dbReference>
<dbReference type="Proteomes" id="UP000003959">
    <property type="component" value="Unassembled WGS sequence"/>
</dbReference>
<dbReference type="InterPro" id="IPR001347">
    <property type="entry name" value="SIS_dom"/>
</dbReference>
<evidence type="ECO:0000256" key="3">
    <source>
        <dbReference type="ARBA" id="ARBA00016090"/>
    </source>
</evidence>
<feature type="domain" description="SIS" evidence="4">
    <location>
        <begin position="38"/>
        <end position="178"/>
    </location>
</feature>
<dbReference type="HOGENOM" id="CLU_012520_2_0_3"/>
<protein>
    <recommendedName>
        <fullName evidence="3">Glutamine--fructose-6-phosphate aminotransferase [isomerizing]</fullName>
        <ecNumber evidence="2">2.6.1.16</ecNumber>
    </recommendedName>
</protein>
<dbReference type="Gene3D" id="3.40.50.10490">
    <property type="entry name" value="Glucose-6-phosphate isomerase like protein, domain 1"/>
    <property type="match status" value="2"/>
</dbReference>
<dbReference type="OrthoDB" id="147808at2"/>
<keyword evidence="6" id="KW-1185">Reference proteome</keyword>
<feature type="domain" description="SIS" evidence="4">
    <location>
        <begin position="207"/>
        <end position="348"/>
    </location>
</feature>
<dbReference type="GO" id="GO:0006487">
    <property type="term" value="P:protein N-linked glycosylation"/>
    <property type="evidence" value="ECO:0007669"/>
    <property type="project" value="TreeGrafter"/>
</dbReference>
<dbReference type="eggNOG" id="COG0449">
    <property type="taxonomic scope" value="Bacteria"/>
</dbReference>
<evidence type="ECO:0000256" key="2">
    <source>
        <dbReference type="ARBA" id="ARBA00012916"/>
    </source>
</evidence>
<evidence type="ECO:0000313" key="5">
    <source>
        <dbReference type="EMBL" id="EGJ35496.1"/>
    </source>
</evidence>
<dbReference type="InterPro" id="IPR046348">
    <property type="entry name" value="SIS_dom_sf"/>
</dbReference>
<dbReference type="AlphaFoldDB" id="F4XJ39"/>
<dbReference type="GO" id="GO:0006002">
    <property type="term" value="P:fructose 6-phosphate metabolic process"/>
    <property type="evidence" value="ECO:0007669"/>
    <property type="project" value="TreeGrafter"/>
</dbReference>
<dbReference type="PANTHER" id="PTHR10937">
    <property type="entry name" value="GLUCOSAMINE--FRUCTOSE-6-PHOSPHATE AMINOTRANSFERASE, ISOMERIZING"/>
    <property type="match status" value="1"/>
</dbReference>
<dbReference type="EMBL" id="GL890820">
    <property type="protein sequence ID" value="EGJ35496.1"/>
    <property type="molecule type" value="Genomic_DNA"/>
</dbReference>
<dbReference type="EC" id="2.6.1.16" evidence="2"/>
<dbReference type="Pfam" id="PF01380">
    <property type="entry name" value="SIS"/>
    <property type="match status" value="2"/>
</dbReference>
<dbReference type="GO" id="GO:0004360">
    <property type="term" value="F:glutamine-fructose-6-phosphate transaminase (isomerizing) activity"/>
    <property type="evidence" value="ECO:0007669"/>
    <property type="project" value="UniProtKB-EC"/>
</dbReference>
<comment type="catalytic activity">
    <reaction evidence="1">
        <text>D-fructose 6-phosphate + L-glutamine = D-glucosamine 6-phosphate + L-glutamate</text>
        <dbReference type="Rhea" id="RHEA:13237"/>
        <dbReference type="ChEBI" id="CHEBI:29985"/>
        <dbReference type="ChEBI" id="CHEBI:58359"/>
        <dbReference type="ChEBI" id="CHEBI:58725"/>
        <dbReference type="ChEBI" id="CHEBI:61527"/>
        <dbReference type="EC" id="2.6.1.16"/>
    </reaction>
</comment>
<evidence type="ECO:0000259" key="4">
    <source>
        <dbReference type="PROSITE" id="PS51464"/>
    </source>
</evidence>
<organism evidence="5 6">
    <name type="scientific">Moorena producens 3L</name>
    <dbReference type="NCBI Taxonomy" id="489825"/>
    <lineage>
        <taxon>Bacteria</taxon>
        <taxon>Bacillati</taxon>
        <taxon>Cyanobacteriota</taxon>
        <taxon>Cyanophyceae</taxon>
        <taxon>Coleofasciculales</taxon>
        <taxon>Coleofasciculaceae</taxon>
        <taxon>Moorena</taxon>
    </lineage>
</organism>
<dbReference type="InterPro" id="IPR035472">
    <property type="entry name" value="RpiR-like_SIS"/>
</dbReference>
<gene>
    <name evidence="5" type="ORF">LYNGBM3L_03790</name>
</gene>
<dbReference type="PROSITE" id="PS51464">
    <property type="entry name" value="SIS"/>
    <property type="match status" value="2"/>
</dbReference>
<proteinExistence type="predicted"/>
<name>F4XJ39_9CYAN</name>